<dbReference type="InterPro" id="IPR036388">
    <property type="entry name" value="WH-like_DNA-bd_sf"/>
</dbReference>
<dbReference type="EMBL" id="KC310802">
    <property type="protein sequence ID" value="AGK86517.1"/>
    <property type="molecule type" value="Genomic_DNA"/>
</dbReference>
<keyword evidence="2" id="KW-1185">Reference proteome</keyword>
<reference evidence="1 2" key="2">
    <citation type="journal article" date="2015" name="PLoS ONE">
        <title>Comparative Genomic and Phylogenomic Analyses Reveal a Conserved Core Genome Shared by Estuarine and Oceanic Cyanopodoviruses.</title>
        <authorList>
            <person name="Huang S."/>
            <person name="Zhang S."/>
            <person name="Jiao N."/>
            <person name="Chen F."/>
        </authorList>
    </citation>
    <scope>NUCLEOTIDE SEQUENCE [LARGE SCALE GENOMIC DNA]</scope>
</reference>
<organism evidence="1 2">
    <name type="scientific">Synechococcus phage S-CBP1</name>
    <dbReference type="NCBI Taxonomy" id="1273711"/>
    <lineage>
        <taxon>Viruses</taxon>
        <taxon>Duplodnaviria</taxon>
        <taxon>Heunggongvirae</taxon>
        <taxon>Uroviricota</taxon>
        <taxon>Caudoviricetes</taxon>
        <taxon>Autographivirales</taxon>
        <taxon>Sechaudvirinae</taxon>
        <taxon>Angmobvirus</taxon>
        <taxon>Angmobvirus SCBP1</taxon>
    </lineage>
</organism>
<dbReference type="KEGG" id="vg:22112091"/>
<protein>
    <submittedName>
        <fullName evidence="1">Transcriptional regulator, MarR family protein</fullName>
    </submittedName>
</protein>
<name>A0A096VKD9_9CAUD</name>
<dbReference type="OrthoDB" id="24133at10239"/>
<gene>
    <name evidence="1" type="ORF">S-CBP1_0011</name>
</gene>
<dbReference type="RefSeq" id="YP_009103172.1">
    <property type="nucleotide sequence ID" value="NC_025456.1"/>
</dbReference>
<evidence type="ECO:0000313" key="2">
    <source>
        <dbReference type="Proteomes" id="UP000030045"/>
    </source>
</evidence>
<reference evidence="2" key="1">
    <citation type="submission" date="2012-12" db="EMBL/GenBank/DDBJ databases">
        <title>Genomics of marine cyanopodoviruses.</title>
        <authorList>
            <person name="Huang S."/>
            <person name="Chen F."/>
        </authorList>
    </citation>
    <scope>NUCLEOTIDE SEQUENCE [LARGE SCALE GENOMIC DNA]</scope>
</reference>
<dbReference type="InterPro" id="IPR036390">
    <property type="entry name" value="WH_DNA-bd_sf"/>
</dbReference>
<dbReference type="SUPFAM" id="SSF46785">
    <property type="entry name" value="Winged helix' DNA-binding domain"/>
    <property type="match status" value="1"/>
</dbReference>
<sequence length="103" mass="11741">MQKVMDLLRLLDREVPAQVLATFFYVAAHDNCHKQAVEEDLQLSTAAGSRCTDKLTDMSWVNKPGLDLIIKEQDPCNKRRQQLRLNAKGKALIKQIEDILYGD</sequence>
<accession>A0A096VKD9</accession>
<evidence type="ECO:0000313" key="1">
    <source>
        <dbReference type="EMBL" id="AGK86517.1"/>
    </source>
</evidence>
<dbReference type="Proteomes" id="UP000030045">
    <property type="component" value="Segment"/>
</dbReference>
<dbReference type="Gene3D" id="1.10.10.10">
    <property type="entry name" value="Winged helix-like DNA-binding domain superfamily/Winged helix DNA-binding domain"/>
    <property type="match status" value="1"/>
</dbReference>
<dbReference type="GeneID" id="22112091"/>
<proteinExistence type="predicted"/>